<dbReference type="Proteomes" id="UP001501588">
    <property type="component" value="Unassembled WGS sequence"/>
</dbReference>
<dbReference type="CDD" id="cd03801">
    <property type="entry name" value="GT4_PimA-like"/>
    <property type="match status" value="1"/>
</dbReference>
<dbReference type="SUPFAM" id="SSF53448">
    <property type="entry name" value="Nucleotide-diphospho-sugar transferases"/>
    <property type="match status" value="1"/>
</dbReference>
<dbReference type="CDD" id="cd04186">
    <property type="entry name" value="GT_2_like_c"/>
    <property type="match status" value="1"/>
</dbReference>
<keyword evidence="3" id="KW-1185">Reference proteome</keyword>
<dbReference type="SUPFAM" id="SSF53756">
    <property type="entry name" value="UDP-Glycosyltransferase/glycogen phosphorylase"/>
    <property type="match status" value="1"/>
</dbReference>
<dbReference type="RefSeq" id="WP_343896095.1">
    <property type="nucleotide sequence ID" value="NZ_BAAAFZ010000046.1"/>
</dbReference>
<dbReference type="Gene3D" id="3.40.50.2000">
    <property type="entry name" value="Glycogen Phosphorylase B"/>
    <property type="match status" value="2"/>
</dbReference>
<accession>A0ABN1FE10</accession>
<dbReference type="Pfam" id="PF00535">
    <property type="entry name" value="Glycos_transf_2"/>
    <property type="match status" value="1"/>
</dbReference>
<evidence type="ECO:0000259" key="1">
    <source>
        <dbReference type="Pfam" id="PF00535"/>
    </source>
</evidence>
<feature type="domain" description="Glycosyltransferase 2-like" evidence="1">
    <location>
        <begin position="239"/>
        <end position="374"/>
    </location>
</feature>
<reference evidence="2 3" key="1">
    <citation type="journal article" date="2019" name="Int. J. Syst. Evol. Microbiol.">
        <title>The Global Catalogue of Microorganisms (GCM) 10K type strain sequencing project: providing services to taxonomists for standard genome sequencing and annotation.</title>
        <authorList>
            <consortium name="The Broad Institute Genomics Platform"/>
            <consortium name="The Broad Institute Genome Sequencing Center for Infectious Disease"/>
            <person name="Wu L."/>
            <person name="Ma J."/>
        </authorList>
    </citation>
    <scope>NUCLEOTIDE SEQUENCE [LARGE SCALE GENOMIC DNA]</scope>
    <source>
        <strain evidence="2 3">JCM 9933</strain>
    </source>
</reference>
<comment type="caution">
    <text evidence="2">The sequence shown here is derived from an EMBL/GenBank/DDBJ whole genome shotgun (WGS) entry which is preliminary data.</text>
</comment>
<gene>
    <name evidence="2" type="ORF">GCM10009416_29230</name>
</gene>
<proteinExistence type="predicted"/>
<dbReference type="PANTHER" id="PTHR43179:SF7">
    <property type="entry name" value="RHAMNOSYLTRANSFERASE WBBL"/>
    <property type="match status" value="1"/>
</dbReference>
<dbReference type="EMBL" id="BAAAFZ010000046">
    <property type="protein sequence ID" value="GAA0588862.1"/>
    <property type="molecule type" value="Genomic_DNA"/>
</dbReference>
<evidence type="ECO:0000313" key="3">
    <source>
        <dbReference type="Proteomes" id="UP001501588"/>
    </source>
</evidence>
<dbReference type="Gene3D" id="3.90.550.10">
    <property type="entry name" value="Spore Coat Polysaccharide Biosynthesis Protein SpsA, Chain A"/>
    <property type="match status" value="1"/>
</dbReference>
<dbReference type="Pfam" id="PF13692">
    <property type="entry name" value="Glyco_trans_1_4"/>
    <property type="match status" value="1"/>
</dbReference>
<dbReference type="InterPro" id="IPR029044">
    <property type="entry name" value="Nucleotide-diphossugar_trans"/>
</dbReference>
<dbReference type="InterPro" id="IPR001173">
    <property type="entry name" value="Glyco_trans_2-like"/>
</dbReference>
<name>A0ABN1FE10_9PROT</name>
<dbReference type="PANTHER" id="PTHR43179">
    <property type="entry name" value="RHAMNOSYLTRANSFERASE WBBL"/>
    <property type="match status" value="1"/>
</dbReference>
<sequence>MDGFDRIGSVAAAGPLDAGAGGSAAAAPGTAILGAARRTGHVEHVSADRVTGWAWDPSDPFAAVELDVFLGDQRVARLTADRARRDVRDAGHGTGDYGFSLSGLSGLLSESRERLSVRFADGGCDLHGSPRWVERPDAGLDDRAVDFVRNAVEAAVRAARSPEDLAGPLELLGRLFAGVVDARIALGADGSPKDGPRARLDDLASCEADAGPFADLVRAARAQYAPIELPPVPETPRVSVVICAHNQFEHTRRCLLSISEQGARAGFEVVLVDDASTDATLLAEFVVTGGVRVLRNPRNLGFLRSANLGARAARGEFLLFLNNDTEVGEGWLDELVRTFELMPEVGVAGSKLVYPDGRLQEAGGIVRRLGDAANWGNGRDPDEPRFCYLRDADYVSGAALMVPRALFEELGGFDEEFAPAYYEDTDLCFRARRAGRRVVVQPLSRVVHHEGASCGRDPASWGHKRFQAVNQRKFLRRWEGVLARLAPAGHDPRLEAERAVTRRAVFIDETVPTPDRDAGSNAAFEHIRLLQASGHKVTFLPAGNMARIEPYTADLQRLGVECLHAPHVRSVEEAFRDMAVAPDVVYLHRHGNAAKYAGLVREHFPLARLVYSVADLHFLRLRRQAGIEGDADLEARAARLERSELGAALEADAVIVHSHVEAELLSRAAPGAAVHVVPWTVRTRPAAAPASARSGVAFIGGYAHPPNVDAARHLLRAVLPRAREAMPGLRALLVGDGLPRDVAALAGPGAEVLGHVPDLGEVFDRVRCTVAPLRYGAGIKGKVLTSMAHGVPCVMSPVAAEGIALPEPLGWLIAGSDAEAAAKIVALHRDDPLAERLGEACLAFVREEFGAESVGRKLAAAVTGCPEEGRSAPR</sequence>
<organism evidence="2 3">
    <name type="scientific">Craurococcus roseus</name>
    <dbReference type="NCBI Taxonomy" id="77585"/>
    <lineage>
        <taxon>Bacteria</taxon>
        <taxon>Pseudomonadati</taxon>
        <taxon>Pseudomonadota</taxon>
        <taxon>Alphaproteobacteria</taxon>
        <taxon>Acetobacterales</taxon>
        <taxon>Acetobacteraceae</taxon>
        <taxon>Craurococcus</taxon>
    </lineage>
</organism>
<evidence type="ECO:0000313" key="2">
    <source>
        <dbReference type="EMBL" id="GAA0588862.1"/>
    </source>
</evidence>
<protein>
    <recommendedName>
        <fullName evidence="1">Glycosyltransferase 2-like domain-containing protein</fullName>
    </recommendedName>
</protein>